<dbReference type="Proteomes" id="UP001206067">
    <property type="component" value="Unassembled WGS sequence"/>
</dbReference>
<proteinExistence type="predicted"/>
<gene>
    <name evidence="1" type="ORF">NSO95_07690</name>
</gene>
<reference evidence="1 2" key="1">
    <citation type="submission" date="2022-08" db="EMBL/GenBank/DDBJ databases">
        <title>Polyphasic taxonomy analysis of Qipengyuania sp.RS5-5.</title>
        <authorList>
            <person name="Xamxidin M."/>
            <person name="Wu M."/>
        </authorList>
    </citation>
    <scope>NUCLEOTIDE SEQUENCE [LARGE SCALE GENOMIC DNA]</scope>
    <source>
        <strain evidence="1 2">RS5-5</strain>
    </source>
</reference>
<comment type="caution">
    <text evidence="1">The sequence shown here is derived from an EMBL/GenBank/DDBJ whole genome shotgun (WGS) entry which is preliminary data.</text>
</comment>
<accession>A0ABT1XQ81</accession>
<name>A0ABT1XQ81_9SPHN</name>
<dbReference type="EMBL" id="JANKHH010000004">
    <property type="protein sequence ID" value="MCR2833825.1"/>
    <property type="molecule type" value="Genomic_DNA"/>
</dbReference>
<sequence length="178" mass="19284">MRKWRLLGALGVVVAGGVYGGSPYFAASNLRETAAKGDADALDELVDFPSVRESLKAQMNAAMMAKMQSDPEMANNPFAGLGMMLAPAIIERAVDAYVTPEGMAAIVRGKKPAEASEAEVANKEPDYKSEWVDLDTFRVTPVGQETNDPMPSFIFKRQGFASWELTKIEFPENFLGSG</sequence>
<dbReference type="Pfam" id="PF11159">
    <property type="entry name" value="DUF2939"/>
    <property type="match status" value="1"/>
</dbReference>
<organism evidence="1 2">
    <name type="scientific">Parerythrobacter lacustris</name>
    <dbReference type="NCBI Taxonomy" id="2969984"/>
    <lineage>
        <taxon>Bacteria</taxon>
        <taxon>Pseudomonadati</taxon>
        <taxon>Pseudomonadota</taxon>
        <taxon>Alphaproteobacteria</taxon>
        <taxon>Sphingomonadales</taxon>
        <taxon>Erythrobacteraceae</taxon>
        <taxon>Parerythrobacter</taxon>
    </lineage>
</organism>
<protein>
    <submittedName>
        <fullName evidence="1">DUF2939 domain-containing protein</fullName>
    </submittedName>
</protein>
<evidence type="ECO:0000313" key="1">
    <source>
        <dbReference type="EMBL" id="MCR2833825.1"/>
    </source>
</evidence>
<keyword evidence="2" id="KW-1185">Reference proteome</keyword>
<evidence type="ECO:0000313" key="2">
    <source>
        <dbReference type="Proteomes" id="UP001206067"/>
    </source>
</evidence>
<dbReference type="InterPro" id="IPR021330">
    <property type="entry name" value="DUF2939"/>
</dbReference>
<dbReference type="RefSeq" id="WP_257595604.1">
    <property type="nucleotide sequence ID" value="NZ_JANKHH010000004.1"/>
</dbReference>